<accession>A0AA42BFK1</accession>
<proteinExistence type="predicted"/>
<dbReference type="AlphaFoldDB" id="A0AA42BFK1"/>
<dbReference type="RefSeq" id="WP_253165104.1">
    <property type="nucleotide sequence ID" value="NZ_JAMYBS010000045.1"/>
</dbReference>
<protein>
    <submittedName>
        <fullName evidence="1">Uncharacterized protein</fullName>
    </submittedName>
</protein>
<gene>
    <name evidence="1" type="ORF">NJF43_19820</name>
</gene>
<comment type="caution">
    <text evidence="1">The sequence shown here is derived from an EMBL/GenBank/DDBJ whole genome shotgun (WGS) entry which is preliminary data.</text>
</comment>
<sequence length="88" mass="9640">MILLEARLLVMSGVAVIGLLRDSGVPVIRGRGRNWLNAHRRKSKQSCATDCFPAKRCRSGTKSIHQGNLATARCKKFNVGVDLMLGYA</sequence>
<name>A0AA42BFK1_9GAMM</name>
<evidence type="ECO:0000313" key="2">
    <source>
        <dbReference type="Proteomes" id="UP001165292"/>
    </source>
</evidence>
<reference evidence="1" key="1">
    <citation type="submission" date="2022-06" db="EMBL/GenBank/DDBJ databases">
        <title>Detection of beta-lactamases in bacteria of animal origin.</title>
        <authorList>
            <person name="Mlynarcik P."/>
            <person name="Zdarska V."/>
            <person name="Chudobova H."/>
            <person name="Prochazkova P."/>
            <person name="Hricova K."/>
            <person name="Mezerova K."/>
            <person name="Bardon J."/>
            <person name="Dolejska M."/>
            <person name="Sukkar I."/>
            <person name="Kolar M."/>
        </authorList>
    </citation>
    <scope>NUCLEOTIDE SEQUENCE</scope>
    <source>
        <strain evidence="1">S 300-3</strain>
    </source>
</reference>
<organism evidence="1 2">
    <name type="scientific">Stutzerimonas nitrititolerans</name>
    <dbReference type="NCBI Taxonomy" id="2482751"/>
    <lineage>
        <taxon>Bacteria</taxon>
        <taxon>Pseudomonadati</taxon>
        <taxon>Pseudomonadota</taxon>
        <taxon>Gammaproteobacteria</taxon>
        <taxon>Pseudomonadales</taxon>
        <taxon>Pseudomonadaceae</taxon>
        <taxon>Stutzerimonas</taxon>
    </lineage>
</organism>
<evidence type="ECO:0000313" key="1">
    <source>
        <dbReference type="EMBL" id="MCO7547000.1"/>
    </source>
</evidence>
<dbReference type="EMBL" id="JAMYBS010000045">
    <property type="protein sequence ID" value="MCO7547000.1"/>
    <property type="molecule type" value="Genomic_DNA"/>
</dbReference>
<dbReference type="Proteomes" id="UP001165292">
    <property type="component" value="Unassembled WGS sequence"/>
</dbReference>